<dbReference type="InterPro" id="IPR005625">
    <property type="entry name" value="PepSY-ass_TM"/>
</dbReference>
<feature type="transmembrane region" description="Helical" evidence="1">
    <location>
        <begin position="50"/>
        <end position="71"/>
    </location>
</feature>
<dbReference type="AlphaFoldDB" id="A0A327R1Y9"/>
<evidence type="ECO:0000313" key="3">
    <source>
        <dbReference type="Proteomes" id="UP000249696"/>
    </source>
</evidence>
<keyword evidence="1 2" id="KW-0812">Transmembrane</keyword>
<keyword evidence="1" id="KW-1133">Transmembrane helix</keyword>
<protein>
    <submittedName>
        <fullName evidence="2">PepSY-associated transmembrane protein</fullName>
    </submittedName>
</protein>
<keyword evidence="3" id="KW-1185">Reference proteome</keyword>
<organism evidence="2 3">
    <name type="scientific">Arenibacter echinorum</name>
    <dbReference type="NCBI Taxonomy" id="440515"/>
    <lineage>
        <taxon>Bacteria</taxon>
        <taxon>Pseudomonadati</taxon>
        <taxon>Bacteroidota</taxon>
        <taxon>Flavobacteriia</taxon>
        <taxon>Flavobacteriales</taxon>
        <taxon>Flavobacteriaceae</taxon>
        <taxon>Arenibacter</taxon>
    </lineage>
</organism>
<dbReference type="Proteomes" id="UP000249696">
    <property type="component" value="Unassembled WGS sequence"/>
</dbReference>
<sequence>MLLQCLKRNKIQKKYDPTKDDIQRIISFFSNPIVMVTRQTAIKIRKAHRYLGLFLGIQFLIWTISGMYFSWTDIDEIHGDHFKKEILEQTAFSDLLGTTQLEIEQPVRSMELLEIAGSPYYWINGTTLYNARTGNKKNETTQQEAQQVANRYMQPELKVSGIKRIEEVDKHHEYRGRPLPAYEISYETPQNLKAYVAIENGEFQAVRHRKWRWFDFLWMTHTMDYEGRDDFNTFVLRAFSLLGLITVVSGFTLWYISSPTMRKIGEKT</sequence>
<keyword evidence="1" id="KW-0472">Membrane</keyword>
<name>A0A327R1Y9_9FLAO</name>
<dbReference type="EMBL" id="QLLN01000005">
    <property type="protein sequence ID" value="RAJ10275.1"/>
    <property type="molecule type" value="Genomic_DNA"/>
</dbReference>
<accession>A0A327R1Y9</accession>
<gene>
    <name evidence="2" type="ORF">LV92_03024</name>
</gene>
<dbReference type="Pfam" id="PF03929">
    <property type="entry name" value="PepSY_TM"/>
    <property type="match status" value="1"/>
</dbReference>
<proteinExistence type="predicted"/>
<feature type="transmembrane region" description="Helical" evidence="1">
    <location>
        <begin position="234"/>
        <end position="256"/>
    </location>
</feature>
<reference evidence="2 3" key="1">
    <citation type="submission" date="2018-06" db="EMBL/GenBank/DDBJ databases">
        <title>Genomic Encyclopedia of Archaeal and Bacterial Type Strains, Phase II (KMG-II): from individual species to whole genera.</title>
        <authorList>
            <person name="Goeker M."/>
        </authorList>
    </citation>
    <scope>NUCLEOTIDE SEQUENCE [LARGE SCALE GENOMIC DNA]</scope>
    <source>
        <strain evidence="2 3">DSM 23522</strain>
    </source>
</reference>
<comment type="caution">
    <text evidence="2">The sequence shown here is derived from an EMBL/GenBank/DDBJ whole genome shotgun (WGS) entry which is preliminary data.</text>
</comment>
<evidence type="ECO:0000256" key="1">
    <source>
        <dbReference type="SAM" id="Phobius"/>
    </source>
</evidence>
<evidence type="ECO:0000313" key="2">
    <source>
        <dbReference type="EMBL" id="RAJ10275.1"/>
    </source>
</evidence>